<sequence>MLECITVDETNIDEIVSRNLEREFDAFEEIDRAVQTILEDVKKNGDQALFDYSKTFDGVNLTSLKVSKREKEEALQQVSMEELKLLQKASDNIRRFHEKQVEKTWIDDNEDGKILGQLIRPIDRVGLYVPGGKAIYPSSVFMNAIPAKVAGVSKIVMVTPPDRSGNIHPFTLAAAQIAGVDEIYKIGGAQAIGALAFGTESVRPVDKIVGPGNIYVARAKRMVFGYVDIDMVAGPSEICIIADEGANAKFVAADLLSQAEHDENASAILITTSPTLAKNVRQQLIEQLDELERKEIASASIQNNGKLWIVDNLDVAFQLANAIAPEHLELMISEPMAHLSKVRHAGAVFLGEYSPEPLGDYFAGPNHTLPTNGTARFSSPLGVYDFVKKTSLIFYDRKQLCQVQQDIAELARMEGFTGHAKSIEVRFEKTDGHLRKGEDDAKIGNQTANE</sequence>
<keyword evidence="5 8" id="KW-0862">Zinc</keyword>
<accession>A0A9E8RX72</accession>
<organism evidence="15 16">
    <name type="scientific">Fervidibacillus albus</name>
    <dbReference type="NCBI Taxonomy" id="2980026"/>
    <lineage>
        <taxon>Bacteria</taxon>
        <taxon>Bacillati</taxon>
        <taxon>Bacillota</taxon>
        <taxon>Bacilli</taxon>
        <taxon>Bacillales</taxon>
        <taxon>Bacillaceae</taxon>
        <taxon>Fervidibacillus</taxon>
    </lineage>
</organism>
<feature type="binding site" evidence="8 12">
    <location>
        <position position="327"/>
    </location>
    <ligand>
        <name>substrate</name>
    </ligand>
</feature>
<keyword evidence="8" id="KW-0368">Histidine biosynthesis</keyword>
<feature type="binding site" evidence="8 11">
    <location>
        <position position="128"/>
    </location>
    <ligand>
        <name>NAD(+)</name>
        <dbReference type="ChEBI" id="CHEBI:57540"/>
    </ligand>
</feature>
<feature type="binding site" evidence="8 11">
    <location>
        <position position="213"/>
    </location>
    <ligand>
        <name>NAD(+)</name>
        <dbReference type="ChEBI" id="CHEBI:57540"/>
    </ligand>
</feature>
<comment type="similarity">
    <text evidence="2 8 9 14">Belongs to the histidinol dehydrogenase family.</text>
</comment>
<name>A0A9E8RX72_9BACI</name>
<keyword evidence="16" id="KW-1185">Reference proteome</keyword>
<feature type="binding site" evidence="8 13">
    <location>
        <position position="419"/>
    </location>
    <ligand>
        <name>Zn(2+)</name>
        <dbReference type="ChEBI" id="CHEBI:29105"/>
    </ligand>
</feature>
<feature type="binding site" evidence="8 12">
    <location>
        <position position="258"/>
    </location>
    <ligand>
        <name>substrate</name>
    </ligand>
</feature>
<evidence type="ECO:0000256" key="14">
    <source>
        <dbReference type="RuleBase" id="RU004175"/>
    </source>
</evidence>
<dbReference type="Proteomes" id="UP001164718">
    <property type="component" value="Chromosome"/>
</dbReference>
<evidence type="ECO:0000256" key="11">
    <source>
        <dbReference type="PIRSR" id="PIRSR000099-2"/>
    </source>
</evidence>
<protein>
    <recommendedName>
        <fullName evidence="3 8">Histidinol dehydrogenase</fullName>
        <shortName evidence="8">HDH</shortName>
        <ecNumber evidence="3 8">1.1.1.23</ecNumber>
    </recommendedName>
</protein>
<gene>
    <name evidence="8 15" type="primary">hisD</name>
    <name evidence="15" type="ORF">OE104_06625</name>
</gene>
<feature type="binding site" evidence="8 12">
    <location>
        <position position="261"/>
    </location>
    <ligand>
        <name>substrate</name>
    </ligand>
</feature>
<comment type="pathway">
    <text evidence="8">Amino-acid biosynthesis; L-histidine biosynthesis; L-histidine from 5-phospho-alpha-D-ribose 1-diphosphate: step 9/9.</text>
</comment>
<dbReference type="GO" id="GO:0000105">
    <property type="term" value="P:L-histidine biosynthetic process"/>
    <property type="evidence" value="ECO:0007669"/>
    <property type="project" value="UniProtKB-UniRule"/>
</dbReference>
<evidence type="ECO:0000256" key="9">
    <source>
        <dbReference type="PIRNR" id="PIRNR000099"/>
    </source>
</evidence>
<dbReference type="Gene3D" id="1.20.5.1300">
    <property type="match status" value="1"/>
</dbReference>
<proteinExistence type="inferred from homology"/>
<dbReference type="EMBL" id="CP106878">
    <property type="protein sequence ID" value="WAA10979.1"/>
    <property type="molecule type" value="Genomic_DNA"/>
</dbReference>
<dbReference type="Gene3D" id="3.40.50.1980">
    <property type="entry name" value="Nitrogenase molybdenum iron protein domain"/>
    <property type="match status" value="2"/>
</dbReference>
<dbReference type="GO" id="GO:0004399">
    <property type="term" value="F:histidinol dehydrogenase activity"/>
    <property type="evidence" value="ECO:0007669"/>
    <property type="project" value="UniProtKB-UniRule"/>
</dbReference>
<feature type="active site" description="Proton acceptor" evidence="8 10">
    <location>
        <position position="327"/>
    </location>
</feature>
<evidence type="ECO:0000313" key="16">
    <source>
        <dbReference type="Proteomes" id="UP001164718"/>
    </source>
</evidence>
<dbReference type="FunFam" id="3.40.50.1980:FF:000001">
    <property type="entry name" value="Histidinol dehydrogenase"/>
    <property type="match status" value="1"/>
</dbReference>
<dbReference type="PANTHER" id="PTHR21256">
    <property type="entry name" value="HISTIDINOL DEHYDROGENASE HDH"/>
    <property type="match status" value="1"/>
</dbReference>
<feature type="binding site" evidence="8 13">
    <location>
        <position position="261"/>
    </location>
    <ligand>
        <name>Zn(2+)</name>
        <dbReference type="ChEBI" id="CHEBI:29105"/>
    </ligand>
</feature>
<dbReference type="InterPro" id="IPR022695">
    <property type="entry name" value="Histidinol_DH_monofunct"/>
</dbReference>
<dbReference type="AlphaFoldDB" id="A0A9E8RX72"/>
<feature type="active site" description="Proton acceptor" evidence="8 10">
    <location>
        <position position="326"/>
    </location>
</feature>
<feature type="binding site" evidence="8 13">
    <location>
        <position position="258"/>
    </location>
    <ligand>
        <name>Zn(2+)</name>
        <dbReference type="ChEBI" id="CHEBI:29105"/>
    </ligand>
</feature>
<feature type="binding site" evidence="8 12">
    <location>
        <position position="360"/>
    </location>
    <ligand>
        <name>substrate</name>
    </ligand>
</feature>
<comment type="catalytic activity">
    <reaction evidence="7 8">
        <text>L-histidinol + 2 NAD(+) + H2O = L-histidine + 2 NADH + 3 H(+)</text>
        <dbReference type="Rhea" id="RHEA:20641"/>
        <dbReference type="ChEBI" id="CHEBI:15377"/>
        <dbReference type="ChEBI" id="CHEBI:15378"/>
        <dbReference type="ChEBI" id="CHEBI:57540"/>
        <dbReference type="ChEBI" id="CHEBI:57595"/>
        <dbReference type="ChEBI" id="CHEBI:57699"/>
        <dbReference type="ChEBI" id="CHEBI:57945"/>
        <dbReference type="EC" id="1.1.1.23"/>
    </reaction>
</comment>
<comment type="cofactor">
    <cofactor evidence="8 13">
        <name>Zn(2+)</name>
        <dbReference type="ChEBI" id="CHEBI:29105"/>
    </cofactor>
    <text evidence="8 13">Binds 1 zinc ion per subunit.</text>
</comment>
<dbReference type="NCBIfam" id="TIGR00069">
    <property type="entry name" value="hisD"/>
    <property type="match status" value="1"/>
</dbReference>
<dbReference type="RefSeq" id="WP_275418792.1">
    <property type="nucleotide sequence ID" value="NZ_CP106878.1"/>
</dbReference>
<dbReference type="HAMAP" id="MF_01024">
    <property type="entry name" value="HisD"/>
    <property type="match status" value="1"/>
</dbReference>
<keyword evidence="8 11" id="KW-0520">NAD</keyword>
<dbReference type="FunFam" id="3.40.50.1980:FF:000026">
    <property type="entry name" value="Histidinol dehydrogenase"/>
    <property type="match status" value="1"/>
</dbReference>
<feature type="binding site" evidence="8 12">
    <location>
        <position position="414"/>
    </location>
    <ligand>
        <name>substrate</name>
    </ligand>
</feature>
<dbReference type="InterPro" id="IPR016161">
    <property type="entry name" value="Ald_DH/histidinol_DH"/>
</dbReference>
<dbReference type="EC" id="1.1.1.23" evidence="3 8"/>
<evidence type="ECO:0000256" key="13">
    <source>
        <dbReference type="PIRSR" id="PIRSR000099-4"/>
    </source>
</evidence>
<evidence type="ECO:0000256" key="10">
    <source>
        <dbReference type="PIRSR" id="PIRSR000099-1"/>
    </source>
</evidence>
<evidence type="ECO:0000256" key="4">
    <source>
        <dbReference type="ARBA" id="ARBA00022723"/>
    </source>
</evidence>
<dbReference type="KEGG" id="faf:OE104_06625"/>
<feature type="binding site" evidence="8 12">
    <location>
        <position position="419"/>
    </location>
    <ligand>
        <name>substrate</name>
    </ligand>
</feature>
<dbReference type="GO" id="GO:0005829">
    <property type="term" value="C:cytosol"/>
    <property type="evidence" value="ECO:0007669"/>
    <property type="project" value="TreeGrafter"/>
</dbReference>
<keyword evidence="6 8" id="KW-0560">Oxidoreductase</keyword>
<evidence type="ECO:0000256" key="2">
    <source>
        <dbReference type="ARBA" id="ARBA00010178"/>
    </source>
</evidence>
<evidence type="ECO:0000256" key="7">
    <source>
        <dbReference type="ARBA" id="ARBA00049489"/>
    </source>
</evidence>
<dbReference type="SUPFAM" id="SSF53720">
    <property type="entry name" value="ALDH-like"/>
    <property type="match status" value="1"/>
</dbReference>
<evidence type="ECO:0000256" key="3">
    <source>
        <dbReference type="ARBA" id="ARBA00012965"/>
    </source>
</evidence>
<feature type="binding site" evidence="8 11">
    <location>
        <position position="190"/>
    </location>
    <ligand>
        <name>NAD(+)</name>
        <dbReference type="ChEBI" id="CHEBI:57540"/>
    </ligand>
</feature>
<evidence type="ECO:0000256" key="5">
    <source>
        <dbReference type="ARBA" id="ARBA00022833"/>
    </source>
</evidence>
<dbReference type="PANTHER" id="PTHR21256:SF2">
    <property type="entry name" value="HISTIDINE BIOSYNTHESIS TRIFUNCTIONAL PROTEIN"/>
    <property type="match status" value="1"/>
</dbReference>
<dbReference type="CDD" id="cd06572">
    <property type="entry name" value="Histidinol_dh"/>
    <property type="match status" value="1"/>
</dbReference>
<dbReference type="PROSITE" id="PS00611">
    <property type="entry name" value="HISOL_DEHYDROGENASE"/>
    <property type="match status" value="1"/>
</dbReference>
<reference evidence="15" key="1">
    <citation type="submission" date="2022-09" db="EMBL/GenBank/DDBJ databases">
        <title>Complete Genomes of Fervidibacillus albus and Fervidibacillus halotolerans isolated from tidal flat sediments.</title>
        <authorList>
            <person name="Kwon K.K."/>
            <person name="Yang S.-H."/>
            <person name="Park M.J."/>
            <person name="Oh H.-M."/>
        </authorList>
    </citation>
    <scope>NUCLEOTIDE SEQUENCE</scope>
    <source>
        <strain evidence="15">MEBiC13591</strain>
    </source>
</reference>
<evidence type="ECO:0000256" key="8">
    <source>
        <dbReference type="HAMAP-Rule" id="MF_01024"/>
    </source>
</evidence>
<evidence type="ECO:0000256" key="12">
    <source>
        <dbReference type="PIRSR" id="PIRSR000099-3"/>
    </source>
</evidence>
<evidence type="ECO:0000313" key="15">
    <source>
        <dbReference type="EMBL" id="WAA10979.1"/>
    </source>
</evidence>
<dbReference type="PIRSF" id="PIRSF000099">
    <property type="entry name" value="Histidinol_dh"/>
    <property type="match status" value="1"/>
</dbReference>
<dbReference type="InterPro" id="IPR001692">
    <property type="entry name" value="Histidinol_DH_CS"/>
</dbReference>
<dbReference type="InterPro" id="IPR012131">
    <property type="entry name" value="Hstdl_DH"/>
</dbReference>
<evidence type="ECO:0000256" key="1">
    <source>
        <dbReference type="ARBA" id="ARBA00003850"/>
    </source>
</evidence>
<comment type="function">
    <text evidence="1 8">Catalyzes the sequential NAD-dependent oxidations of L-histidinol to L-histidinaldehyde and then to L-histidine.</text>
</comment>
<dbReference type="PRINTS" id="PR00083">
    <property type="entry name" value="HOLDHDRGNASE"/>
</dbReference>
<dbReference type="GO" id="GO:0051287">
    <property type="term" value="F:NAD binding"/>
    <property type="evidence" value="ECO:0007669"/>
    <property type="project" value="InterPro"/>
</dbReference>
<dbReference type="Pfam" id="PF00815">
    <property type="entry name" value="Histidinol_dh"/>
    <property type="match status" value="1"/>
</dbReference>
<feature type="binding site" evidence="8 13">
    <location>
        <position position="360"/>
    </location>
    <ligand>
        <name>Zn(2+)</name>
        <dbReference type="ChEBI" id="CHEBI:29105"/>
    </ligand>
</feature>
<keyword evidence="8" id="KW-0028">Amino-acid biosynthesis</keyword>
<evidence type="ECO:0000256" key="6">
    <source>
        <dbReference type="ARBA" id="ARBA00023002"/>
    </source>
</evidence>
<dbReference type="GO" id="GO:0008270">
    <property type="term" value="F:zinc ion binding"/>
    <property type="evidence" value="ECO:0007669"/>
    <property type="project" value="UniProtKB-UniRule"/>
</dbReference>
<feature type="binding site" evidence="8 12">
    <location>
        <position position="236"/>
    </location>
    <ligand>
        <name>substrate</name>
    </ligand>
</feature>
<keyword evidence="4 8" id="KW-0479">Metal-binding</keyword>